<evidence type="ECO:0000313" key="3">
    <source>
        <dbReference type="Proteomes" id="UP000820818"/>
    </source>
</evidence>
<comment type="caution">
    <text evidence="2">The sequence shown here is derived from an EMBL/GenBank/DDBJ whole genome shotgun (WGS) entry which is preliminary data.</text>
</comment>
<evidence type="ECO:0000313" key="2">
    <source>
        <dbReference type="EMBL" id="KAI9566040.1"/>
    </source>
</evidence>
<dbReference type="Proteomes" id="UP000820818">
    <property type="component" value="Linkage Group LG1"/>
</dbReference>
<dbReference type="EMBL" id="WJBH02000001">
    <property type="protein sequence ID" value="KAI9566040.1"/>
    <property type="molecule type" value="Genomic_DNA"/>
</dbReference>
<gene>
    <name evidence="2" type="ORF">GHT06_009840</name>
</gene>
<dbReference type="InterPro" id="IPR028108">
    <property type="entry name" value="DUF4505"/>
</dbReference>
<dbReference type="Pfam" id="PF14956">
    <property type="entry name" value="DUF4505"/>
    <property type="match status" value="1"/>
</dbReference>
<reference evidence="2 3" key="1">
    <citation type="submission" date="2022-05" db="EMBL/GenBank/DDBJ databases">
        <title>A multi-omics perspective on studying reproductive biology in Daphnia sinensis.</title>
        <authorList>
            <person name="Jia J."/>
        </authorList>
    </citation>
    <scope>NUCLEOTIDE SEQUENCE [LARGE SCALE GENOMIC DNA]</scope>
    <source>
        <strain evidence="2 3">WSL</strain>
    </source>
</reference>
<protein>
    <submittedName>
        <fullName evidence="2">UPF0598 protein C8orf82</fullName>
    </submittedName>
</protein>
<evidence type="ECO:0000256" key="1">
    <source>
        <dbReference type="ARBA" id="ARBA00006322"/>
    </source>
</evidence>
<sequence length="223" mass="26041">MFCVNLTREISTRCRLKIFTKMKVLGSLIQRCVNQTCVFQYTQGQSPKPGIREYFYYIDHQGMLFLDDARIKNFTSCFKEQKFLNFFFDRLKINDTEWYKKKFPYLSLCGRERNYIRCDDLPIVFTALEVVKEKLVLRCNFTDNLVVDFQPTKLFMGSNGRIYHPGPDKLHGIGLVKSSLAIELSQGFTFGDNGHPTHFSMKSSCYKLDSSLKRNMIDLGRPE</sequence>
<comment type="similarity">
    <text evidence="1">Belongs to the UPF0598 family.</text>
</comment>
<accession>A0AAD5Q429</accession>
<proteinExistence type="inferred from homology"/>
<organism evidence="2 3">
    <name type="scientific">Daphnia sinensis</name>
    <dbReference type="NCBI Taxonomy" id="1820382"/>
    <lineage>
        <taxon>Eukaryota</taxon>
        <taxon>Metazoa</taxon>
        <taxon>Ecdysozoa</taxon>
        <taxon>Arthropoda</taxon>
        <taxon>Crustacea</taxon>
        <taxon>Branchiopoda</taxon>
        <taxon>Diplostraca</taxon>
        <taxon>Cladocera</taxon>
        <taxon>Anomopoda</taxon>
        <taxon>Daphniidae</taxon>
        <taxon>Daphnia</taxon>
        <taxon>Daphnia similis group</taxon>
    </lineage>
</organism>
<name>A0AAD5Q429_9CRUS</name>
<keyword evidence="3" id="KW-1185">Reference proteome</keyword>
<dbReference type="AlphaFoldDB" id="A0AAD5Q429"/>
<dbReference type="PANTHER" id="PTHR31449:SF3">
    <property type="entry name" value="UPF0598 PROTEIN C8ORF82"/>
    <property type="match status" value="1"/>
</dbReference>
<dbReference type="PANTHER" id="PTHR31449">
    <property type="entry name" value="UPF0598 PROTEIN C8ORF82"/>
    <property type="match status" value="1"/>
</dbReference>